<sequence>MGRRLGIVYQASRRSIPAGGAQLHGQVIFGWIFAHDKKPLTRGEGLGFVERLCYSPLHKVP</sequence>
<dbReference type="EMBL" id="AGCM01000115">
    <property type="protein sequence ID" value="EHM52990.1"/>
    <property type="molecule type" value="Genomic_DNA"/>
</dbReference>
<reference evidence="1 2" key="1">
    <citation type="submission" date="2011-08" db="EMBL/GenBank/DDBJ databases">
        <authorList>
            <person name="Weinstock G."/>
            <person name="Sodergren E."/>
            <person name="Clifton S."/>
            <person name="Fulton L."/>
            <person name="Fulton B."/>
            <person name="Courtney L."/>
            <person name="Fronick C."/>
            <person name="Harrison M."/>
            <person name="Strong C."/>
            <person name="Farmer C."/>
            <person name="Delahaunty K."/>
            <person name="Markovic C."/>
            <person name="Hall O."/>
            <person name="Minx P."/>
            <person name="Tomlinson C."/>
            <person name="Mitreva M."/>
            <person name="Hou S."/>
            <person name="Chen J."/>
            <person name="Wollam A."/>
            <person name="Pepin K.H."/>
            <person name="Johnson M."/>
            <person name="Bhonagiri V."/>
            <person name="Zhang X."/>
            <person name="Suruliraj S."/>
            <person name="Warren W."/>
            <person name="Chinwalla A."/>
            <person name="Mardis E.R."/>
            <person name="Wilson R.K."/>
        </authorList>
    </citation>
    <scope>NUCLEOTIDE SEQUENCE [LARGE SCALE GENOMIC DNA]</scope>
    <source>
        <strain evidence="1 2">F0432</strain>
    </source>
</reference>
<dbReference type="AlphaFoldDB" id="G9ZGW6"/>
<dbReference type="Proteomes" id="UP000004750">
    <property type="component" value="Unassembled WGS sequence"/>
</dbReference>
<evidence type="ECO:0000313" key="2">
    <source>
        <dbReference type="Proteomes" id="UP000004750"/>
    </source>
</evidence>
<organism evidence="1 2">
    <name type="scientific">Cardiobacterium valvarum F0432</name>
    <dbReference type="NCBI Taxonomy" id="797473"/>
    <lineage>
        <taxon>Bacteria</taxon>
        <taxon>Pseudomonadati</taxon>
        <taxon>Pseudomonadota</taxon>
        <taxon>Gammaproteobacteria</taxon>
        <taxon>Cardiobacteriales</taxon>
        <taxon>Cardiobacteriaceae</taxon>
        <taxon>Cardiobacterium</taxon>
    </lineage>
</organism>
<proteinExistence type="predicted"/>
<gene>
    <name evidence="1" type="ORF">HMPREF9080_02023</name>
</gene>
<protein>
    <submittedName>
        <fullName evidence="1">Uncharacterized protein</fullName>
    </submittedName>
</protein>
<name>G9ZGW6_9GAMM</name>
<evidence type="ECO:0000313" key="1">
    <source>
        <dbReference type="EMBL" id="EHM52990.1"/>
    </source>
</evidence>
<comment type="caution">
    <text evidence="1">The sequence shown here is derived from an EMBL/GenBank/DDBJ whole genome shotgun (WGS) entry which is preliminary data.</text>
</comment>
<dbReference type="HOGENOM" id="CLU_2913945_0_0_6"/>
<accession>G9ZGW6</accession>